<protein>
    <submittedName>
        <fullName evidence="7">Glycoside hydrolase</fullName>
    </submittedName>
</protein>
<accession>A0A1V9ZZU8</accession>
<dbReference type="GO" id="GO:0005886">
    <property type="term" value="C:plasma membrane"/>
    <property type="evidence" value="ECO:0007669"/>
    <property type="project" value="TreeGrafter"/>
</dbReference>
<keyword evidence="5" id="KW-1133">Transmembrane helix</keyword>
<dbReference type="Gene3D" id="3.20.20.80">
    <property type="entry name" value="Glycosidases"/>
    <property type="match status" value="1"/>
</dbReference>
<reference evidence="7 8" key="1">
    <citation type="journal article" date="2014" name="Genome Biol. Evol.">
        <title>The secreted proteins of Achlya hypogyna and Thraustotheca clavata identify the ancestral oomycete secretome and reveal gene acquisitions by horizontal gene transfer.</title>
        <authorList>
            <person name="Misner I."/>
            <person name="Blouin N."/>
            <person name="Leonard G."/>
            <person name="Richards T.A."/>
            <person name="Lane C.E."/>
        </authorList>
    </citation>
    <scope>NUCLEOTIDE SEQUENCE [LARGE SCALE GENOMIC DNA]</scope>
    <source>
        <strain evidence="7 8">ATCC 34112</strain>
    </source>
</reference>
<dbReference type="PANTHER" id="PTHR31468:SF2">
    <property type="entry name" value="1,3-BETA-GLUCANOSYLTRANSFERASE GAS1"/>
    <property type="match status" value="1"/>
</dbReference>
<feature type="chain" id="PRO_5025497223" evidence="6">
    <location>
        <begin position="19"/>
        <end position="576"/>
    </location>
</feature>
<dbReference type="STRING" id="74557.A0A1V9ZZU8"/>
<evidence type="ECO:0000256" key="6">
    <source>
        <dbReference type="SAM" id="SignalP"/>
    </source>
</evidence>
<dbReference type="Pfam" id="PF03198">
    <property type="entry name" value="Glyco_hydro_72"/>
    <property type="match status" value="2"/>
</dbReference>
<keyword evidence="4" id="KW-0325">Glycoprotein</keyword>
<feature type="signal peptide" evidence="6">
    <location>
        <begin position="1"/>
        <end position="18"/>
    </location>
</feature>
<evidence type="ECO:0000256" key="4">
    <source>
        <dbReference type="ARBA" id="ARBA00023180"/>
    </source>
</evidence>
<dbReference type="OrthoDB" id="421038at2759"/>
<name>A0A1V9ZZU8_9STRA</name>
<sequence>MKTLFIVALLLFINVINAGDLKPIVVRGNKLYDSSTGERFFIRGITYEGDVSDDYYEDFVRATLDTALKDMFGYFNAIRLYNVNPDKSYAKFMRHMDEKKIYVVVSASPTDKPYYGDYGTQTMDRTVNAEGTISSIDRVITQLQTKTKTCYPAYLLKYGKMIIKNFAQYDNTLAIVVGNEVLQYDLTAGACLKMYAADLKDWMGVMVNKLRKIPLAYSAANGQYDTDATKKTQIVATTYHVAKIQGLLCGDKMVNGTMKKSIDIYMINEYSWCHTKDTFEVYQKLLDLAQGVPIAMALGEFGCAVEKPRTWGMVPYLFSDNKTSNGWTDAYSGGFAYSFGEACLTLNTMFALFVGSTGTGITDKPGTKPTNDYTNLLKQYQDNKTPTQKAEFTKDTICSYAPPNTQPIKAAAAQTETWMPSCSSKVIKLQPTDNWITSSREGIVCHKNGTKCEVPVETKVGTSEEDICGHPLVVESGGDTCTPGDGTCIHGKCMSTVKSAGRCVCSGCWSGGTCSLKNDAKCSALTSMPDAPKIIFTCLAAFLGVMTLIFGGLAVASCNSTAKFKKSIPQDNTQSL</sequence>
<evidence type="ECO:0000313" key="7">
    <source>
        <dbReference type="EMBL" id="OQS03290.1"/>
    </source>
</evidence>
<evidence type="ECO:0000256" key="1">
    <source>
        <dbReference type="ARBA" id="ARBA00007528"/>
    </source>
</evidence>
<comment type="similarity">
    <text evidence="1">Belongs to the glycosyl hydrolase 72 family.</text>
</comment>
<gene>
    <name evidence="7" type="ORF">THRCLA_04416</name>
</gene>
<evidence type="ECO:0000313" key="8">
    <source>
        <dbReference type="Proteomes" id="UP000243217"/>
    </source>
</evidence>
<dbReference type="PANTHER" id="PTHR31468">
    <property type="entry name" value="1,3-BETA-GLUCANOSYLTRANSFERASE GAS1"/>
    <property type="match status" value="1"/>
</dbReference>
<keyword evidence="5" id="KW-0472">Membrane</keyword>
<keyword evidence="3" id="KW-1015">Disulfide bond</keyword>
<dbReference type="GO" id="GO:0016787">
    <property type="term" value="F:hydrolase activity"/>
    <property type="evidence" value="ECO:0007669"/>
    <property type="project" value="UniProtKB-KW"/>
</dbReference>
<comment type="caution">
    <text evidence="7">The sequence shown here is derived from an EMBL/GenBank/DDBJ whole genome shotgun (WGS) entry which is preliminary data.</text>
</comment>
<keyword evidence="2 6" id="KW-0732">Signal</keyword>
<evidence type="ECO:0000256" key="5">
    <source>
        <dbReference type="SAM" id="Phobius"/>
    </source>
</evidence>
<evidence type="ECO:0000256" key="3">
    <source>
        <dbReference type="ARBA" id="ARBA00023157"/>
    </source>
</evidence>
<dbReference type="GO" id="GO:0034411">
    <property type="term" value="P:cell wall (1-&gt;3)-beta-D-glucan biosynthetic process"/>
    <property type="evidence" value="ECO:0007669"/>
    <property type="project" value="TreeGrafter"/>
</dbReference>
<keyword evidence="8" id="KW-1185">Reference proteome</keyword>
<proteinExistence type="inferred from homology"/>
<dbReference type="GO" id="GO:0042124">
    <property type="term" value="F:1,3-beta-glucanosyltransferase activity"/>
    <property type="evidence" value="ECO:0007669"/>
    <property type="project" value="TreeGrafter"/>
</dbReference>
<dbReference type="SUPFAM" id="SSF51445">
    <property type="entry name" value="(Trans)glycosidases"/>
    <property type="match status" value="1"/>
</dbReference>
<organism evidence="7 8">
    <name type="scientific">Thraustotheca clavata</name>
    <dbReference type="NCBI Taxonomy" id="74557"/>
    <lineage>
        <taxon>Eukaryota</taxon>
        <taxon>Sar</taxon>
        <taxon>Stramenopiles</taxon>
        <taxon>Oomycota</taxon>
        <taxon>Saprolegniomycetes</taxon>
        <taxon>Saprolegniales</taxon>
        <taxon>Achlyaceae</taxon>
        <taxon>Thraustotheca</taxon>
    </lineage>
</organism>
<dbReference type="Proteomes" id="UP000243217">
    <property type="component" value="Unassembled WGS sequence"/>
</dbReference>
<keyword evidence="5" id="KW-0812">Transmembrane</keyword>
<evidence type="ECO:0000256" key="2">
    <source>
        <dbReference type="ARBA" id="ARBA00022729"/>
    </source>
</evidence>
<dbReference type="EMBL" id="JNBS01000942">
    <property type="protein sequence ID" value="OQS03290.1"/>
    <property type="molecule type" value="Genomic_DNA"/>
</dbReference>
<dbReference type="InterPro" id="IPR017853">
    <property type="entry name" value="GH"/>
</dbReference>
<feature type="transmembrane region" description="Helical" evidence="5">
    <location>
        <begin position="534"/>
        <end position="556"/>
    </location>
</feature>
<dbReference type="AlphaFoldDB" id="A0A1V9ZZU8"/>
<dbReference type="InterPro" id="IPR004886">
    <property type="entry name" value="Glucanosyltransferase"/>
</dbReference>
<keyword evidence="7" id="KW-0378">Hydrolase</keyword>